<reference evidence="2 3" key="1">
    <citation type="journal article" date="2015" name="Genome Biol. Evol.">
        <title>The genome of winter moth (Operophtera brumata) provides a genomic perspective on sexual dimorphism and phenology.</title>
        <authorList>
            <person name="Derks M.F."/>
            <person name="Smit S."/>
            <person name="Salis L."/>
            <person name="Schijlen E."/>
            <person name="Bossers A."/>
            <person name="Mateman C."/>
            <person name="Pijl A.S."/>
            <person name="de Ridder D."/>
            <person name="Groenen M.A."/>
            <person name="Visser M.E."/>
            <person name="Megens H.J."/>
        </authorList>
    </citation>
    <scope>NUCLEOTIDE SEQUENCE [LARGE SCALE GENOMIC DNA]</scope>
    <source>
        <strain evidence="2">WM2013NL</strain>
        <tissue evidence="2">Head and thorax</tissue>
    </source>
</reference>
<comment type="caution">
    <text evidence="2">The sequence shown here is derived from an EMBL/GenBank/DDBJ whole genome shotgun (WGS) entry which is preliminary data.</text>
</comment>
<feature type="region of interest" description="Disordered" evidence="1">
    <location>
        <begin position="64"/>
        <end position="92"/>
    </location>
</feature>
<accession>A0A0L7KR42</accession>
<organism evidence="2 3">
    <name type="scientific">Operophtera brumata</name>
    <name type="common">Winter moth</name>
    <name type="synonym">Phalaena brumata</name>
    <dbReference type="NCBI Taxonomy" id="104452"/>
    <lineage>
        <taxon>Eukaryota</taxon>
        <taxon>Metazoa</taxon>
        <taxon>Ecdysozoa</taxon>
        <taxon>Arthropoda</taxon>
        <taxon>Hexapoda</taxon>
        <taxon>Insecta</taxon>
        <taxon>Pterygota</taxon>
        <taxon>Neoptera</taxon>
        <taxon>Endopterygota</taxon>
        <taxon>Lepidoptera</taxon>
        <taxon>Glossata</taxon>
        <taxon>Ditrysia</taxon>
        <taxon>Geometroidea</taxon>
        <taxon>Geometridae</taxon>
        <taxon>Larentiinae</taxon>
        <taxon>Operophtera</taxon>
    </lineage>
</organism>
<keyword evidence="3" id="KW-1185">Reference proteome</keyword>
<protein>
    <submittedName>
        <fullName evidence="2">Uncharacterized protein</fullName>
    </submittedName>
</protein>
<name>A0A0L7KR42_OPEBR</name>
<feature type="region of interest" description="Disordered" evidence="1">
    <location>
        <begin position="23"/>
        <end position="49"/>
    </location>
</feature>
<sequence>MSCVSAQSASSCGSRETLAVGAGEVRRRLEHATQAPPPNAFKHDPHDPSATALKTLAVGAGEVRRRLEHATQAPPPNAFKHDPHDPSATALK</sequence>
<dbReference type="EMBL" id="JTDY01006729">
    <property type="protein sequence ID" value="KOB65747.1"/>
    <property type="molecule type" value="Genomic_DNA"/>
</dbReference>
<feature type="non-terminal residue" evidence="2">
    <location>
        <position position="92"/>
    </location>
</feature>
<gene>
    <name evidence="2" type="ORF">OBRU01_18141</name>
</gene>
<evidence type="ECO:0000256" key="1">
    <source>
        <dbReference type="SAM" id="MobiDB-lite"/>
    </source>
</evidence>
<evidence type="ECO:0000313" key="3">
    <source>
        <dbReference type="Proteomes" id="UP000037510"/>
    </source>
</evidence>
<evidence type="ECO:0000313" key="2">
    <source>
        <dbReference type="EMBL" id="KOB65747.1"/>
    </source>
</evidence>
<proteinExistence type="predicted"/>
<dbReference type="AlphaFoldDB" id="A0A0L7KR42"/>
<dbReference type="Proteomes" id="UP000037510">
    <property type="component" value="Unassembled WGS sequence"/>
</dbReference>